<proteinExistence type="predicted"/>
<feature type="non-terminal residue" evidence="1">
    <location>
        <position position="55"/>
    </location>
</feature>
<dbReference type="Proteomes" id="UP001642360">
    <property type="component" value="Unassembled WGS sequence"/>
</dbReference>
<dbReference type="EMBL" id="CAUOFW020003769">
    <property type="protein sequence ID" value="CAK9161952.1"/>
    <property type="molecule type" value="Genomic_DNA"/>
</dbReference>
<organism evidence="1 2">
    <name type="scientific">Ilex paraguariensis</name>
    <name type="common">yerba mate</name>
    <dbReference type="NCBI Taxonomy" id="185542"/>
    <lineage>
        <taxon>Eukaryota</taxon>
        <taxon>Viridiplantae</taxon>
        <taxon>Streptophyta</taxon>
        <taxon>Embryophyta</taxon>
        <taxon>Tracheophyta</taxon>
        <taxon>Spermatophyta</taxon>
        <taxon>Magnoliopsida</taxon>
        <taxon>eudicotyledons</taxon>
        <taxon>Gunneridae</taxon>
        <taxon>Pentapetalae</taxon>
        <taxon>asterids</taxon>
        <taxon>campanulids</taxon>
        <taxon>Aquifoliales</taxon>
        <taxon>Aquifoliaceae</taxon>
        <taxon>Ilex</taxon>
    </lineage>
</organism>
<evidence type="ECO:0000313" key="1">
    <source>
        <dbReference type="EMBL" id="CAK9161952.1"/>
    </source>
</evidence>
<accession>A0ABC8T4K3</accession>
<evidence type="ECO:0000313" key="2">
    <source>
        <dbReference type="Proteomes" id="UP001642360"/>
    </source>
</evidence>
<keyword evidence="2" id="KW-1185">Reference proteome</keyword>
<gene>
    <name evidence="1" type="ORF">ILEXP_LOCUS30783</name>
</gene>
<reference evidence="1 2" key="1">
    <citation type="submission" date="2024-02" db="EMBL/GenBank/DDBJ databases">
        <authorList>
            <person name="Vignale AGUSTIN F."/>
            <person name="Sosa J E."/>
            <person name="Modenutti C."/>
        </authorList>
    </citation>
    <scope>NUCLEOTIDE SEQUENCE [LARGE SCALE GENOMIC DNA]</scope>
</reference>
<name>A0ABC8T4K3_9AQUA</name>
<dbReference type="AlphaFoldDB" id="A0ABC8T4K3"/>
<sequence length="55" mass="6195">MLRFPTSEEIVGIHGDQVTSKQCLKSQQVFIADEELPLLKDVGVKPKDKSIKELQ</sequence>
<comment type="caution">
    <text evidence="1">The sequence shown here is derived from an EMBL/GenBank/DDBJ whole genome shotgun (WGS) entry which is preliminary data.</text>
</comment>
<protein>
    <submittedName>
        <fullName evidence="1">Uncharacterized protein</fullName>
    </submittedName>
</protein>